<dbReference type="AlphaFoldDB" id="A0AAV4RRI5"/>
<sequence length="117" mass="12913">MEIDVPTDCSSTGNGSLSLSKVPVPGIAYAASSSAAPVFATEADICQRISLAEAQRQEHKRMTDACKILTTQANFLFDAGHMKKDMFMEIHRQWQDSERQRICPLINCARHSSAKVN</sequence>
<organism evidence="1 2">
    <name type="scientific">Caerostris darwini</name>
    <dbReference type="NCBI Taxonomy" id="1538125"/>
    <lineage>
        <taxon>Eukaryota</taxon>
        <taxon>Metazoa</taxon>
        <taxon>Ecdysozoa</taxon>
        <taxon>Arthropoda</taxon>
        <taxon>Chelicerata</taxon>
        <taxon>Arachnida</taxon>
        <taxon>Araneae</taxon>
        <taxon>Araneomorphae</taxon>
        <taxon>Entelegynae</taxon>
        <taxon>Araneoidea</taxon>
        <taxon>Araneidae</taxon>
        <taxon>Caerostris</taxon>
    </lineage>
</organism>
<proteinExistence type="predicted"/>
<dbReference type="EMBL" id="BPLQ01006619">
    <property type="protein sequence ID" value="GIY24007.1"/>
    <property type="molecule type" value="Genomic_DNA"/>
</dbReference>
<dbReference type="Proteomes" id="UP001054837">
    <property type="component" value="Unassembled WGS sequence"/>
</dbReference>
<comment type="caution">
    <text evidence="1">The sequence shown here is derived from an EMBL/GenBank/DDBJ whole genome shotgun (WGS) entry which is preliminary data.</text>
</comment>
<protein>
    <submittedName>
        <fullName evidence="1">Uncharacterized protein</fullName>
    </submittedName>
</protein>
<evidence type="ECO:0000313" key="2">
    <source>
        <dbReference type="Proteomes" id="UP001054837"/>
    </source>
</evidence>
<accession>A0AAV4RRI5</accession>
<reference evidence="1 2" key="1">
    <citation type="submission" date="2021-06" db="EMBL/GenBank/DDBJ databases">
        <title>Caerostris darwini draft genome.</title>
        <authorList>
            <person name="Kono N."/>
            <person name="Arakawa K."/>
        </authorList>
    </citation>
    <scope>NUCLEOTIDE SEQUENCE [LARGE SCALE GENOMIC DNA]</scope>
</reference>
<name>A0AAV4RRI5_9ARAC</name>
<evidence type="ECO:0000313" key="1">
    <source>
        <dbReference type="EMBL" id="GIY24007.1"/>
    </source>
</evidence>
<gene>
    <name evidence="1" type="ORF">CDAR_393291</name>
</gene>
<keyword evidence="2" id="KW-1185">Reference proteome</keyword>